<sequence>MGGDISVWSARPVRPITTNETLINQIITAPFMLAKI</sequence>
<dbReference type="AlphaFoldDB" id="A0A834T4W1"/>
<proteinExistence type="predicted"/>
<name>A0A834T4W1_9FABA</name>
<dbReference type="Proteomes" id="UP000634136">
    <property type="component" value="Unassembled WGS sequence"/>
</dbReference>
<accession>A0A834T4W1</accession>
<reference evidence="1" key="1">
    <citation type="submission" date="2020-09" db="EMBL/GenBank/DDBJ databases">
        <title>Genome-Enabled Discovery of Anthraquinone Biosynthesis in Senna tora.</title>
        <authorList>
            <person name="Kang S.-H."/>
            <person name="Pandey R.P."/>
            <person name="Lee C.-M."/>
            <person name="Sim J.-S."/>
            <person name="Jeong J.-T."/>
            <person name="Choi B.-S."/>
            <person name="Jung M."/>
            <person name="Ginzburg D."/>
            <person name="Zhao K."/>
            <person name="Won S.Y."/>
            <person name="Oh T.-J."/>
            <person name="Yu Y."/>
            <person name="Kim N.-H."/>
            <person name="Lee O.R."/>
            <person name="Lee T.-H."/>
            <person name="Bashyal P."/>
            <person name="Kim T.-S."/>
            <person name="Lee W.-H."/>
            <person name="Kawkins C."/>
            <person name="Kim C.-K."/>
            <person name="Kim J.S."/>
            <person name="Ahn B.O."/>
            <person name="Rhee S.Y."/>
            <person name="Sohng J.K."/>
        </authorList>
    </citation>
    <scope>NUCLEOTIDE SEQUENCE</scope>
    <source>
        <tissue evidence="1">Leaf</tissue>
    </source>
</reference>
<protein>
    <submittedName>
        <fullName evidence="1">Uncharacterized protein</fullName>
    </submittedName>
</protein>
<evidence type="ECO:0000313" key="1">
    <source>
        <dbReference type="EMBL" id="KAF7813842.1"/>
    </source>
</evidence>
<keyword evidence="2" id="KW-1185">Reference proteome</keyword>
<evidence type="ECO:0000313" key="2">
    <source>
        <dbReference type="Proteomes" id="UP000634136"/>
    </source>
</evidence>
<gene>
    <name evidence="1" type="ORF">G2W53_034818</name>
</gene>
<dbReference type="EMBL" id="JAAIUW010000010">
    <property type="protein sequence ID" value="KAF7813842.1"/>
    <property type="molecule type" value="Genomic_DNA"/>
</dbReference>
<comment type="caution">
    <text evidence="1">The sequence shown here is derived from an EMBL/GenBank/DDBJ whole genome shotgun (WGS) entry which is preliminary data.</text>
</comment>
<organism evidence="1 2">
    <name type="scientific">Senna tora</name>
    <dbReference type="NCBI Taxonomy" id="362788"/>
    <lineage>
        <taxon>Eukaryota</taxon>
        <taxon>Viridiplantae</taxon>
        <taxon>Streptophyta</taxon>
        <taxon>Embryophyta</taxon>
        <taxon>Tracheophyta</taxon>
        <taxon>Spermatophyta</taxon>
        <taxon>Magnoliopsida</taxon>
        <taxon>eudicotyledons</taxon>
        <taxon>Gunneridae</taxon>
        <taxon>Pentapetalae</taxon>
        <taxon>rosids</taxon>
        <taxon>fabids</taxon>
        <taxon>Fabales</taxon>
        <taxon>Fabaceae</taxon>
        <taxon>Caesalpinioideae</taxon>
        <taxon>Cassia clade</taxon>
        <taxon>Senna</taxon>
    </lineage>
</organism>